<evidence type="ECO:0000259" key="8">
    <source>
        <dbReference type="PROSITE" id="PS50865"/>
    </source>
</evidence>
<keyword evidence="5" id="KW-0175">Coiled coil</keyword>
<dbReference type="InterPro" id="IPR002893">
    <property type="entry name" value="Znf_MYND"/>
</dbReference>
<keyword evidence="1" id="KW-0479">Metal-binding</keyword>
<dbReference type="PANTHER" id="PTHR12197:SF251">
    <property type="entry name" value="EG:BACR7C10.4 PROTEIN"/>
    <property type="match status" value="1"/>
</dbReference>
<evidence type="ECO:0000313" key="9">
    <source>
        <dbReference type="EMBL" id="KAG0261068.1"/>
    </source>
</evidence>
<keyword evidence="2 4" id="KW-0863">Zinc-finger</keyword>
<protein>
    <submittedName>
        <fullName evidence="9">SET and MYND domain-containing protein 3</fullName>
    </submittedName>
</protein>
<dbReference type="EMBL" id="JAAAJB010000228">
    <property type="protein sequence ID" value="KAG0261068.1"/>
    <property type="molecule type" value="Genomic_DNA"/>
</dbReference>
<dbReference type="Gene3D" id="6.10.140.2220">
    <property type="match status" value="1"/>
</dbReference>
<organism evidence="9 10">
    <name type="scientific">Actinomortierella ambigua</name>
    <dbReference type="NCBI Taxonomy" id="1343610"/>
    <lineage>
        <taxon>Eukaryota</taxon>
        <taxon>Fungi</taxon>
        <taxon>Fungi incertae sedis</taxon>
        <taxon>Mucoromycota</taxon>
        <taxon>Mortierellomycotina</taxon>
        <taxon>Mortierellomycetes</taxon>
        <taxon>Mortierellales</taxon>
        <taxon>Mortierellaceae</taxon>
        <taxon>Actinomortierella</taxon>
    </lineage>
</organism>
<feature type="domain" description="SET" evidence="7">
    <location>
        <begin position="171"/>
        <end position="566"/>
    </location>
</feature>
<dbReference type="InterPro" id="IPR001214">
    <property type="entry name" value="SET_dom"/>
</dbReference>
<name>A0A9P6Q8A2_9FUNG</name>
<keyword evidence="3" id="KW-0862">Zinc</keyword>
<dbReference type="Gene3D" id="2.170.270.10">
    <property type="entry name" value="SET domain"/>
    <property type="match status" value="1"/>
</dbReference>
<evidence type="ECO:0000256" key="1">
    <source>
        <dbReference type="ARBA" id="ARBA00022723"/>
    </source>
</evidence>
<feature type="compositionally biased region" description="Low complexity" evidence="6">
    <location>
        <begin position="941"/>
        <end position="954"/>
    </location>
</feature>
<dbReference type="SUPFAM" id="SSF144232">
    <property type="entry name" value="HIT/MYND zinc finger-like"/>
    <property type="match status" value="1"/>
</dbReference>
<dbReference type="PANTHER" id="PTHR12197">
    <property type="entry name" value="HISTONE-LYSINE N-METHYLTRANSFERASE SMYD"/>
    <property type="match status" value="1"/>
</dbReference>
<keyword evidence="10" id="KW-1185">Reference proteome</keyword>
<reference evidence="9" key="1">
    <citation type="journal article" date="2020" name="Fungal Divers.">
        <title>Resolving the Mortierellaceae phylogeny through synthesis of multi-gene phylogenetics and phylogenomics.</title>
        <authorList>
            <person name="Vandepol N."/>
            <person name="Liber J."/>
            <person name="Desiro A."/>
            <person name="Na H."/>
            <person name="Kennedy M."/>
            <person name="Barry K."/>
            <person name="Grigoriev I.V."/>
            <person name="Miller A.N."/>
            <person name="O'Donnell K."/>
            <person name="Stajich J.E."/>
            <person name="Bonito G."/>
        </authorList>
    </citation>
    <scope>NUCLEOTIDE SEQUENCE</scope>
    <source>
        <strain evidence="9">BC1065</strain>
    </source>
</reference>
<feature type="region of interest" description="Disordered" evidence="6">
    <location>
        <begin position="305"/>
        <end position="336"/>
    </location>
</feature>
<dbReference type="GO" id="GO:0008270">
    <property type="term" value="F:zinc ion binding"/>
    <property type="evidence" value="ECO:0007669"/>
    <property type="project" value="UniProtKB-KW"/>
</dbReference>
<proteinExistence type="predicted"/>
<gene>
    <name evidence="9" type="primary">SMYD3</name>
    <name evidence="9" type="ORF">DFQ27_003169</name>
</gene>
<dbReference type="Proteomes" id="UP000807716">
    <property type="component" value="Unassembled WGS sequence"/>
</dbReference>
<evidence type="ECO:0000259" key="7">
    <source>
        <dbReference type="PROSITE" id="PS50280"/>
    </source>
</evidence>
<comment type="caution">
    <text evidence="9">The sequence shown here is derived from an EMBL/GenBank/DDBJ whole genome shotgun (WGS) entry which is preliminary data.</text>
</comment>
<feature type="domain" description="MYND-type" evidence="8">
    <location>
        <begin position="220"/>
        <end position="283"/>
    </location>
</feature>
<dbReference type="Pfam" id="PF01753">
    <property type="entry name" value="zf-MYND"/>
    <property type="match status" value="1"/>
</dbReference>
<feature type="coiled-coil region" evidence="5">
    <location>
        <begin position="716"/>
        <end position="743"/>
    </location>
</feature>
<evidence type="ECO:0000256" key="4">
    <source>
        <dbReference type="PROSITE-ProRule" id="PRU00134"/>
    </source>
</evidence>
<dbReference type="SUPFAM" id="SSF82199">
    <property type="entry name" value="SET domain"/>
    <property type="match status" value="1"/>
</dbReference>
<evidence type="ECO:0000256" key="5">
    <source>
        <dbReference type="SAM" id="Coils"/>
    </source>
</evidence>
<accession>A0A9P6Q8A2</accession>
<feature type="compositionally biased region" description="Low complexity" evidence="6">
    <location>
        <begin position="995"/>
        <end position="1015"/>
    </location>
</feature>
<evidence type="ECO:0000256" key="6">
    <source>
        <dbReference type="SAM" id="MobiDB-lite"/>
    </source>
</evidence>
<dbReference type="PROSITE" id="PS50865">
    <property type="entry name" value="ZF_MYND_2"/>
    <property type="match status" value="1"/>
</dbReference>
<dbReference type="PROSITE" id="PS50280">
    <property type="entry name" value="SET"/>
    <property type="match status" value="1"/>
</dbReference>
<dbReference type="GO" id="GO:0005634">
    <property type="term" value="C:nucleus"/>
    <property type="evidence" value="ECO:0007669"/>
    <property type="project" value="TreeGrafter"/>
</dbReference>
<feature type="region of interest" description="Disordered" evidence="6">
    <location>
        <begin position="1"/>
        <end position="57"/>
    </location>
</feature>
<dbReference type="InterPro" id="IPR050869">
    <property type="entry name" value="H3K4_H4K5_MeTrfase"/>
</dbReference>
<dbReference type="AlphaFoldDB" id="A0A9P6Q8A2"/>
<dbReference type="Pfam" id="PF00856">
    <property type="entry name" value="SET"/>
    <property type="match status" value="1"/>
</dbReference>
<dbReference type="InterPro" id="IPR046341">
    <property type="entry name" value="SET_dom_sf"/>
</dbReference>
<feature type="region of interest" description="Disordered" evidence="6">
    <location>
        <begin position="934"/>
        <end position="960"/>
    </location>
</feature>
<evidence type="ECO:0000256" key="2">
    <source>
        <dbReference type="ARBA" id="ARBA00022771"/>
    </source>
</evidence>
<sequence length="1085" mass="121139">MNDDLHSSSSPGPAKDIFPSPSQRSSRNYRVKKRSNFSGDDSDSEPVQEPASQSHVQGLPKEAYPLVESQNAHALSELYPSLSRLSFLGESPETSNLSTTDPPLSTEIDATIMAATTATTATTSTTTATSIVDQRDIVPPIAEYSVPPPALQRVWGTSKTRTAAPSTSSDVLFEVRDTGNKGYGLYYVSPANEPLKAGRLVFRELPMSGVVNDSSLPFVCSSCFRDTRAETEQESSGNGLHDGPGAKPLRSSKLVRCAGCKLVCYCNKNCQLRDWKLHHQLECQGIQQSMKNNLFHEIWTKKHSKAAPSASGKTSSPPMPSSSSSSPSIKPKLSTRMDTTATRALCRLIRRRLRAMASERHRRENGGRPDQREKQVRELYSTTLDQQELEWQDDHGFEWLDRFIRTPAGDADLQGPTSMTFGGSDSKHAGVENQKRLTRILSLMASCIVQGKEDRFEFFNRLSRLDIAASLLAPEDQHQTGQGGEELSGSPSSGAAQLARKLAGYGFTITNQETTKGIGLGLYVEQMAFMNHSCVPNCVYTFQGSRIECRVIRPIMPGDELTISYVDQIGTTRERQQQLKERYYFGCNCPLCLFYPANPLISSDASGLERVAPNYVTATRNSQNSARCWEAKQGFLCGVATRHCCLHPKDKRRSNLGRQVAIPQQEDQSPIVATEAHLEIYNTVNVTCPTCQEEINNHGDMETITATTAAIVAPPLSKAQFDLERKQENEQQFEQRLAWLHREMKHLQQGRFSETMGDSRSFELWKAKSATDVQERKQAGIETRLGILPVAARRAYEACLQILRDGDNDDGDNDYNDDGERRVVIRRSFAHRLVRRFHQEAFDEMVASKRWVGALQESLTLERILAATYVEGLHPLRAIQALYTCKIANLLANLLLEESTIEIEDGDAIEFVDYHEEEDVQDVAIIERELAKQHKEKQKRQQQQQQQQQHQEAQWAEATERQMTDKGLGIEMQVDGVVGNASSDGTTVAEAMMTTPGASLTPPLLTSSSSSLPRKTSTKRQVRDRTFQEVLRMLKAVEPLVEETSLQQLFKICWGVDGRIPRMYRDEVESFKQALHYASLPMVVA</sequence>
<evidence type="ECO:0000256" key="3">
    <source>
        <dbReference type="ARBA" id="ARBA00022833"/>
    </source>
</evidence>
<evidence type="ECO:0000313" key="10">
    <source>
        <dbReference type="Proteomes" id="UP000807716"/>
    </source>
</evidence>
<dbReference type="OrthoDB" id="5945798at2759"/>
<feature type="region of interest" description="Disordered" evidence="6">
    <location>
        <begin position="995"/>
        <end position="1021"/>
    </location>
</feature>